<dbReference type="Pfam" id="PF00561">
    <property type="entry name" value="Abhydrolase_1"/>
    <property type="match status" value="1"/>
</dbReference>
<dbReference type="Gene3D" id="3.40.50.1820">
    <property type="entry name" value="alpha/beta hydrolase"/>
    <property type="match status" value="1"/>
</dbReference>
<evidence type="ECO:0000259" key="1">
    <source>
        <dbReference type="Pfam" id="PF00561"/>
    </source>
</evidence>
<dbReference type="RefSeq" id="XP_007870599.1">
    <property type="nucleotide sequence ID" value="XM_007872408.1"/>
</dbReference>
<feature type="domain" description="AB hydrolase-1" evidence="1">
    <location>
        <begin position="59"/>
        <end position="308"/>
    </location>
</feature>
<evidence type="ECO:0000313" key="3">
    <source>
        <dbReference type="Proteomes" id="UP000030669"/>
    </source>
</evidence>
<evidence type="ECO:0000313" key="2">
    <source>
        <dbReference type="EMBL" id="EPQ51174.1"/>
    </source>
</evidence>
<gene>
    <name evidence="2" type="ORF">GLOTRDRAFT_133293</name>
</gene>
<dbReference type="GeneID" id="19302705"/>
<dbReference type="Proteomes" id="UP000030669">
    <property type="component" value="Unassembled WGS sequence"/>
</dbReference>
<dbReference type="OrthoDB" id="19657at2759"/>
<dbReference type="AlphaFoldDB" id="S7RF90"/>
<dbReference type="eggNOG" id="KOG4178">
    <property type="taxonomic scope" value="Eukaryota"/>
</dbReference>
<dbReference type="InterPro" id="IPR000073">
    <property type="entry name" value="AB_hydrolase_1"/>
</dbReference>
<dbReference type="HOGENOM" id="CLU_020336_20_1_1"/>
<dbReference type="OMA" id="ACKMAAM"/>
<dbReference type="PRINTS" id="PR00111">
    <property type="entry name" value="ABHYDROLASE"/>
</dbReference>
<dbReference type="PANTHER" id="PTHR43433">
    <property type="entry name" value="HYDROLASE, ALPHA/BETA FOLD FAMILY PROTEIN"/>
    <property type="match status" value="1"/>
</dbReference>
<dbReference type="EMBL" id="KB469312">
    <property type="protein sequence ID" value="EPQ51174.1"/>
    <property type="molecule type" value="Genomic_DNA"/>
</dbReference>
<dbReference type="STRING" id="670483.S7RF90"/>
<dbReference type="SUPFAM" id="SSF53474">
    <property type="entry name" value="alpha/beta-Hydrolases"/>
    <property type="match status" value="1"/>
</dbReference>
<keyword evidence="3" id="KW-1185">Reference proteome</keyword>
<dbReference type="KEGG" id="gtr:GLOTRDRAFT_133293"/>
<reference evidence="2 3" key="1">
    <citation type="journal article" date="2012" name="Science">
        <title>The Paleozoic origin of enzymatic lignin decomposition reconstructed from 31 fungal genomes.</title>
        <authorList>
            <person name="Floudas D."/>
            <person name="Binder M."/>
            <person name="Riley R."/>
            <person name="Barry K."/>
            <person name="Blanchette R.A."/>
            <person name="Henrissat B."/>
            <person name="Martinez A.T."/>
            <person name="Otillar R."/>
            <person name="Spatafora J.W."/>
            <person name="Yadav J.S."/>
            <person name="Aerts A."/>
            <person name="Benoit I."/>
            <person name="Boyd A."/>
            <person name="Carlson A."/>
            <person name="Copeland A."/>
            <person name="Coutinho P.M."/>
            <person name="de Vries R.P."/>
            <person name="Ferreira P."/>
            <person name="Findley K."/>
            <person name="Foster B."/>
            <person name="Gaskell J."/>
            <person name="Glotzer D."/>
            <person name="Gorecki P."/>
            <person name="Heitman J."/>
            <person name="Hesse C."/>
            <person name="Hori C."/>
            <person name="Igarashi K."/>
            <person name="Jurgens J.A."/>
            <person name="Kallen N."/>
            <person name="Kersten P."/>
            <person name="Kohler A."/>
            <person name="Kuees U."/>
            <person name="Kumar T.K.A."/>
            <person name="Kuo A."/>
            <person name="LaButti K."/>
            <person name="Larrondo L.F."/>
            <person name="Lindquist E."/>
            <person name="Ling A."/>
            <person name="Lombard V."/>
            <person name="Lucas S."/>
            <person name="Lundell T."/>
            <person name="Martin R."/>
            <person name="McLaughlin D.J."/>
            <person name="Morgenstern I."/>
            <person name="Morin E."/>
            <person name="Murat C."/>
            <person name="Nagy L.G."/>
            <person name="Nolan M."/>
            <person name="Ohm R.A."/>
            <person name="Patyshakuliyeva A."/>
            <person name="Rokas A."/>
            <person name="Ruiz-Duenas F.J."/>
            <person name="Sabat G."/>
            <person name="Salamov A."/>
            <person name="Samejima M."/>
            <person name="Schmutz J."/>
            <person name="Slot J.C."/>
            <person name="St John F."/>
            <person name="Stenlid J."/>
            <person name="Sun H."/>
            <person name="Sun S."/>
            <person name="Syed K."/>
            <person name="Tsang A."/>
            <person name="Wiebenga A."/>
            <person name="Young D."/>
            <person name="Pisabarro A."/>
            <person name="Eastwood D.C."/>
            <person name="Martin F."/>
            <person name="Cullen D."/>
            <person name="Grigoriev I.V."/>
            <person name="Hibbett D.S."/>
        </authorList>
    </citation>
    <scope>NUCLEOTIDE SEQUENCE [LARGE SCALE GENOMIC DNA]</scope>
    <source>
        <strain evidence="2 3">ATCC 11539</strain>
    </source>
</reference>
<dbReference type="InterPro" id="IPR029058">
    <property type="entry name" value="AB_hydrolase_fold"/>
</dbReference>
<proteinExistence type="predicted"/>
<name>S7RF90_GLOTA</name>
<dbReference type="InterPro" id="IPR050471">
    <property type="entry name" value="AB_hydrolase"/>
</dbReference>
<protein>
    <recommendedName>
        <fullName evidence="1">AB hydrolase-1 domain-containing protein</fullName>
    </recommendedName>
</protein>
<accession>S7RF90</accession>
<dbReference type="PANTHER" id="PTHR43433:SF5">
    <property type="entry name" value="AB HYDROLASE-1 DOMAIN-CONTAINING PROTEIN"/>
    <property type="match status" value="1"/>
</dbReference>
<sequence>MTSTSTTDTVPEDLKTLFDPKTCTRKGLCPVTEIRKQGEDPLESHSLYFEVHGSGPEKIVFIMGLNSTSFAWAPQVEYFGRQPEYSVLVFDNRGVGNSGVPRGPYSTSQMAEDAIVLLDYIGWTEKRSVHVVGISLGGMISQELATRIPERIVSLTLAVTTPGGWRPFANLPSWKGLSGLTRATFITDPAKKIPIVLEMVYPIKWLDEKDEDDPLGRTNREVQTELYAERMLVTRPQTMTGALSQMLAGITHHVSPERLASISKSIPKVIIVTGDEDNLVDTRHSDRLKECMPEAEFVRFEHTGHGIHAQQRKKFNALLERVFKEGRERAQSGF</sequence>
<organism evidence="2 3">
    <name type="scientific">Gloeophyllum trabeum (strain ATCC 11539 / FP-39264 / Madison 617)</name>
    <name type="common">Brown rot fungus</name>
    <dbReference type="NCBI Taxonomy" id="670483"/>
    <lineage>
        <taxon>Eukaryota</taxon>
        <taxon>Fungi</taxon>
        <taxon>Dikarya</taxon>
        <taxon>Basidiomycota</taxon>
        <taxon>Agaricomycotina</taxon>
        <taxon>Agaricomycetes</taxon>
        <taxon>Gloeophyllales</taxon>
        <taxon>Gloeophyllaceae</taxon>
        <taxon>Gloeophyllum</taxon>
    </lineage>
</organism>